<dbReference type="AlphaFoldDB" id="A0A9Q1BYT6"/>
<evidence type="ECO:0000313" key="2">
    <source>
        <dbReference type="Proteomes" id="UP001152320"/>
    </source>
</evidence>
<dbReference type="EMBL" id="JAIZAY010000010">
    <property type="protein sequence ID" value="KAJ8035138.1"/>
    <property type="molecule type" value="Genomic_DNA"/>
</dbReference>
<name>A0A9Q1BYT6_HOLLE</name>
<gene>
    <name evidence="1" type="ORF">HOLleu_22268</name>
</gene>
<reference evidence="1" key="1">
    <citation type="submission" date="2021-10" db="EMBL/GenBank/DDBJ databases">
        <title>Tropical sea cucumber genome reveals ecological adaptation and Cuvierian tubules defense mechanism.</title>
        <authorList>
            <person name="Chen T."/>
        </authorList>
    </citation>
    <scope>NUCLEOTIDE SEQUENCE</scope>
    <source>
        <strain evidence="1">Nanhai2018</strain>
        <tissue evidence="1">Muscle</tissue>
    </source>
</reference>
<accession>A0A9Q1BYT6</accession>
<dbReference type="Proteomes" id="UP001152320">
    <property type="component" value="Chromosome 10"/>
</dbReference>
<sequence>MKRKTWYSRGGDETVMFVDATPWSCMTKEVRKVLKTCDLKIRVVKRSGQTLKQALVKFNLFRQKKCGESSCALCRNTEININC</sequence>
<proteinExistence type="predicted"/>
<organism evidence="1 2">
    <name type="scientific">Holothuria leucospilota</name>
    <name type="common">Black long sea cucumber</name>
    <name type="synonym">Mertensiothuria leucospilota</name>
    <dbReference type="NCBI Taxonomy" id="206669"/>
    <lineage>
        <taxon>Eukaryota</taxon>
        <taxon>Metazoa</taxon>
        <taxon>Echinodermata</taxon>
        <taxon>Eleutherozoa</taxon>
        <taxon>Echinozoa</taxon>
        <taxon>Holothuroidea</taxon>
        <taxon>Aspidochirotacea</taxon>
        <taxon>Aspidochirotida</taxon>
        <taxon>Holothuriidae</taxon>
        <taxon>Holothuria</taxon>
    </lineage>
</organism>
<keyword evidence="2" id="KW-1185">Reference proteome</keyword>
<comment type="caution">
    <text evidence="1">The sequence shown here is derived from an EMBL/GenBank/DDBJ whole genome shotgun (WGS) entry which is preliminary data.</text>
</comment>
<evidence type="ECO:0000313" key="1">
    <source>
        <dbReference type="EMBL" id="KAJ8035138.1"/>
    </source>
</evidence>
<protein>
    <submittedName>
        <fullName evidence="1">Uncharacterized protein</fullName>
    </submittedName>
</protein>